<dbReference type="GO" id="GO:0005737">
    <property type="term" value="C:cytoplasm"/>
    <property type="evidence" value="ECO:0007669"/>
    <property type="project" value="TreeGrafter"/>
</dbReference>
<reference evidence="1 2" key="1">
    <citation type="submission" date="2016-10" db="EMBL/GenBank/DDBJ databases">
        <title>Genome of airborne Acinetobacter sp. 5-2Ac02 in the hospital environment: Species near to Acinetobacter towneri.</title>
        <authorList>
            <person name="Barbosa B."/>
            <person name="Fernandez-Garcia L."/>
            <person name="Gato E."/>
            <person name="Leao R."/>
            <person name="Albano R."/>
            <person name="Fernandez B."/>
            <person name="Fernandez-Cuenca F."/>
            <person name="Marques E."/>
            <person name="Tomas M."/>
        </authorList>
    </citation>
    <scope>NUCLEOTIDE SEQUENCE [LARGE SCALE GENOMIC DNA]</scope>
    <source>
        <strain evidence="1 2">5-2Ac02</strain>
    </source>
</reference>
<dbReference type="Proteomes" id="UP000186931">
    <property type="component" value="Unassembled WGS sequence"/>
</dbReference>
<name>A0A1E8E581_9GAMM</name>
<dbReference type="Gene3D" id="3.40.50.1000">
    <property type="entry name" value="HAD superfamily/HAD-like"/>
    <property type="match status" value="1"/>
</dbReference>
<dbReference type="GO" id="GO:0000287">
    <property type="term" value="F:magnesium ion binding"/>
    <property type="evidence" value="ECO:0007669"/>
    <property type="project" value="TreeGrafter"/>
</dbReference>
<evidence type="ECO:0000313" key="2">
    <source>
        <dbReference type="Proteomes" id="UP000186931"/>
    </source>
</evidence>
<dbReference type="InterPro" id="IPR023214">
    <property type="entry name" value="HAD_sf"/>
</dbReference>
<dbReference type="InterPro" id="IPR036412">
    <property type="entry name" value="HAD-like_sf"/>
</dbReference>
<protein>
    <submittedName>
        <fullName evidence="1">Phosphoserine phosphatase</fullName>
    </submittedName>
</protein>
<dbReference type="EMBL" id="MKQS01000001">
    <property type="protein sequence ID" value="OFE44676.1"/>
    <property type="molecule type" value="Genomic_DNA"/>
</dbReference>
<dbReference type="AlphaFoldDB" id="A0A1E8E581"/>
<dbReference type="GO" id="GO:0036424">
    <property type="term" value="F:L-phosphoserine phosphatase activity"/>
    <property type="evidence" value="ECO:0007669"/>
    <property type="project" value="TreeGrafter"/>
</dbReference>
<dbReference type="RefSeq" id="WP_070152243.1">
    <property type="nucleotide sequence ID" value="NZ_MKQS01000001.1"/>
</dbReference>
<comment type="caution">
    <text evidence="1">The sequence shown here is derived from an EMBL/GenBank/DDBJ whole genome shotgun (WGS) entry which is preliminary data.</text>
</comment>
<sequence>MHAKSQKYKNLALFDFDGTLCSKDSFTGFIFYALSKRHIIKQGLKILPWIQAYYLKFYPAHAMRPKLFNAMFKDASTAEILALAQHYAVDLMHDLNPQLLQQLKQHQFNGDDVVIVSASVDIYLQYICQQLNVDLLCTETEIKNLQFTGQYSTPDCSREQKKIRILEQYDLENYAAIYAYGNSDEDDAMLSLATYSYMVGSDHSLPEIVTYKKLA</sequence>
<dbReference type="InterPro" id="IPR050582">
    <property type="entry name" value="HAD-like_SerB"/>
</dbReference>
<gene>
    <name evidence="1" type="ORF">BJN41_00685</name>
</gene>
<dbReference type="PANTHER" id="PTHR43344:SF14">
    <property type="entry name" value="HAD-IB FAMILY HYDROLASE"/>
    <property type="match status" value="1"/>
</dbReference>
<dbReference type="PANTHER" id="PTHR43344">
    <property type="entry name" value="PHOSPHOSERINE PHOSPHATASE"/>
    <property type="match status" value="1"/>
</dbReference>
<evidence type="ECO:0000313" key="1">
    <source>
        <dbReference type="EMBL" id="OFE44676.1"/>
    </source>
</evidence>
<dbReference type="NCBIfam" id="TIGR01488">
    <property type="entry name" value="HAD-SF-IB"/>
    <property type="match status" value="1"/>
</dbReference>
<proteinExistence type="predicted"/>
<dbReference type="SUPFAM" id="SSF56784">
    <property type="entry name" value="HAD-like"/>
    <property type="match status" value="1"/>
</dbReference>
<dbReference type="GO" id="GO:0006564">
    <property type="term" value="P:L-serine biosynthetic process"/>
    <property type="evidence" value="ECO:0007669"/>
    <property type="project" value="TreeGrafter"/>
</dbReference>
<accession>A0A1E8E581</accession>
<dbReference type="eggNOG" id="COG0560">
    <property type="taxonomic scope" value="Bacteria"/>
</dbReference>
<dbReference type="Gene3D" id="1.20.1440.100">
    <property type="entry name" value="SG protein - dephosphorylation function"/>
    <property type="match status" value="1"/>
</dbReference>
<organism evidence="1 2">
    <name type="scientific">Acinetobacter towneri</name>
    <dbReference type="NCBI Taxonomy" id="202956"/>
    <lineage>
        <taxon>Bacteria</taxon>
        <taxon>Pseudomonadati</taxon>
        <taxon>Pseudomonadota</taxon>
        <taxon>Gammaproteobacteria</taxon>
        <taxon>Moraxellales</taxon>
        <taxon>Moraxellaceae</taxon>
        <taxon>Acinetobacter</taxon>
    </lineage>
</organism>
<dbReference type="STRING" id="202956.BJN41_00685"/>
<dbReference type="Pfam" id="PF12710">
    <property type="entry name" value="HAD"/>
    <property type="match status" value="1"/>
</dbReference>